<dbReference type="Proteomes" id="UP000008363">
    <property type="component" value="Unassembled WGS sequence"/>
</dbReference>
<proteinExistence type="predicted"/>
<dbReference type="eggNOG" id="ENOG5031GJC">
    <property type="taxonomic scope" value="Bacteria"/>
</dbReference>
<dbReference type="RefSeq" id="WP_006338416.1">
    <property type="nucleotide sequence ID" value="NZ_BAHC01000214.1"/>
</dbReference>
<comment type="caution">
    <text evidence="1">The sequence shown here is derived from an EMBL/GenBank/DDBJ whole genome shotgun (WGS) entry which is preliminary data.</text>
</comment>
<evidence type="ECO:0000313" key="2">
    <source>
        <dbReference type="Proteomes" id="UP000008363"/>
    </source>
</evidence>
<reference evidence="1 2" key="1">
    <citation type="submission" date="2012-08" db="EMBL/GenBank/DDBJ databases">
        <title>Whole genome shotgun sequence of Gordonia rhizosphera NBRC 16068.</title>
        <authorList>
            <person name="Takarada H."/>
            <person name="Isaki S."/>
            <person name="Hosoyama A."/>
            <person name="Tsuchikane K."/>
            <person name="Katsumata H."/>
            <person name="Baba S."/>
            <person name="Ohji S."/>
            <person name="Yamazaki S."/>
            <person name="Fujita N."/>
        </authorList>
    </citation>
    <scope>NUCLEOTIDE SEQUENCE [LARGE SCALE GENOMIC DNA]</scope>
    <source>
        <strain evidence="1 2">NBRC 16068</strain>
    </source>
</reference>
<evidence type="ECO:0000313" key="1">
    <source>
        <dbReference type="EMBL" id="GAB93355.1"/>
    </source>
</evidence>
<organism evidence="1 2">
    <name type="scientific">Gordonia rhizosphera NBRC 16068</name>
    <dbReference type="NCBI Taxonomy" id="1108045"/>
    <lineage>
        <taxon>Bacteria</taxon>
        <taxon>Bacillati</taxon>
        <taxon>Actinomycetota</taxon>
        <taxon>Actinomycetes</taxon>
        <taxon>Mycobacteriales</taxon>
        <taxon>Gordoniaceae</taxon>
        <taxon>Gordonia</taxon>
    </lineage>
</organism>
<name>K6W2H9_9ACTN</name>
<dbReference type="EMBL" id="BAHC01000214">
    <property type="protein sequence ID" value="GAB93355.1"/>
    <property type="molecule type" value="Genomic_DNA"/>
</dbReference>
<protein>
    <recommendedName>
        <fullName evidence="3">DUF4192 domain-containing protein</fullName>
    </recommendedName>
</protein>
<dbReference type="STRING" id="1108045.GORHZ_214_00130"/>
<keyword evidence="2" id="KW-1185">Reference proteome</keyword>
<dbReference type="OrthoDB" id="3264463at2"/>
<dbReference type="AlphaFoldDB" id="K6W2H9"/>
<sequence>MPPNRCRPLAPSALLTAIPGLLGFIPDRSLVFVAFGEHPQVVRTTIRHDLVLDDDGTLVPGLIEVLADLGEICIRNDVRAVVAVIADDRYPPGDRRYREVCVEADKHFAGVGGVSVGFVVPAFADGAAWRMVWESRVRPVDAAASTRTVPVARTAPIRGRLADPHSSPTAIHHAVKTGRRVLEKRSDMEEMLTPLPHCAGPHREPADDTAVYDDAGLLRALLDQVIAIGDPGRHTPSDLRLDCATTGMLAYAVTRLPVRDAALSLAVTAFRHQAETLWRELARRLTGSARASAATMLAHLHYIGGEGGYAGVALDCALSADPDWSLAVLLDRALSGGLPPRMLWEMLDDSYDTAKRLGVPIPQPISELEVS</sequence>
<evidence type="ECO:0008006" key="3">
    <source>
        <dbReference type="Google" id="ProtNLM"/>
    </source>
</evidence>
<gene>
    <name evidence="1" type="ORF">GORHZ_214_00130</name>
</gene>
<accession>K6W2H9</accession>
<dbReference type="Pfam" id="PF13830">
    <property type="entry name" value="DUF4192"/>
    <property type="match status" value="1"/>
</dbReference>
<dbReference type="InterPro" id="IPR025447">
    <property type="entry name" value="DUF4192"/>
</dbReference>